<feature type="domain" description="Trimeric autotransporter adhesin YadA-like head" evidence="12">
    <location>
        <begin position="872"/>
        <end position="896"/>
    </location>
</feature>
<dbReference type="InterPro" id="IPR045584">
    <property type="entry name" value="Pilin-like"/>
</dbReference>
<dbReference type="EMBL" id="CP115541">
    <property type="protein sequence ID" value="WNH52347.1"/>
    <property type="molecule type" value="Genomic_DNA"/>
</dbReference>
<evidence type="ECO:0000256" key="6">
    <source>
        <dbReference type="ARBA" id="ARBA00022692"/>
    </source>
</evidence>
<feature type="domain" description="Trimeric autotransporter adhesin YadA-like stalk" evidence="13">
    <location>
        <begin position="639"/>
        <end position="682"/>
    </location>
</feature>
<dbReference type="Gene3D" id="1.20.5.2280">
    <property type="match status" value="1"/>
</dbReference>
<evidence type="ECO:0000256" key="9">
    <source>
        <dbReference type="ARBA" id="ARBA00023136"/>
    </source>
</evidence>
<dbReference type="Gene3D" id="6.10.250.2040">
    <property type="match status" value="2"/>
</dbReference>
<name>A0ABY9YN70_9GAMM</name>
<keyword evidence="5" id="KW-1134">Transmembrane beta strand</keyword>
<dbReference type="Gene3D" id="3.30.1300.30">
    <property type="entry name" value="GSPII I/J protein-like"/>
    <property type="match status" value="1"/>
</dbReference>
<gene>
    <name evidence="15" type="ORF">PDM29_18765</name>
</gene>
<dbReference type="InterPro" id="IPR008635">
    <property type="entry name" value="Coiled_stalk_dom"/>
</dbReference>
<dbReference type="InterPro" id="IPR011049">
    <property type="entry name" value="Serralysin-like_metalloprot_C"/>
</dbReference>
<dbReference type="InterPro" id="IPR024973">
    <property type="entry name" value="ESPR"/>
</dbReference>
<dbReference type="RefSeq" id="WP_311191549.1">
    <property type="nucleotide sequence ID" value="NZ_CP115541.1"/>
</dbReference>
<proteinExistence type="inferred from homology"/>
<feature type="domain" description="ESPR" evidence="14">
    <location>
        <begin position="1"/>
        <end position="28"/>
    </location>
</feature>
<feature type="domain" description="Trimeric autotransporter adhesin YadA-like stalk" evidence="13">
    <location>
        <begin position="930"/>
        <end position="970"/>
    </location>
</feature>
<dbReference type="InterPro" id="IPR005594">
    <property type="entry name" value="YadA_C"/>
</dbReference>
<keyword evidence="8" id="KW-0653">Protein transport</keyword>
<feature type="domain" description="Trimeric autotransporter adhesin YadA-like stalk" evidence="13">
    <location>
        <begin position="760"/>
        <end position="797"/>
    </location>
</feature>
<dbReference type="Gene3D" id="2.150.10.10">
    <property type="entry name" value="Serralysin-like metalloprotease, C-terminal"/>
    <property type="match status" value="1"/>
</dbReference>
<organism evidence="15 16">
    <name type="scientific">Stenotrophomonas oahuensis</name>
    <dbReference type="NCBI Taxonomy" id="3003271"/>
    <lineage>
        <taxon>Bacteria</taxon>
        <taxon>Pseudomonadati</taxon>
        <taxon>Pseudomonadota</taxon>
        <taxon>Gammaproteobacteria</taxon>
        <taxon>Lysobacterales</taxon>
        <taxon>Lysobacteraceae</taxon>
        <taxon>Stenotrophomonas</taxon>
    </lineage>
</organism>
<comment type="subcellular location">
    <subcellularLocation>
        <location evidence="2">Cell outer membrane</location>
    </subcellularLocation>
    <subcellularLocation>
        <location evidence="1">Cell surface</location>
    </subcellularLocation>
</comment>
<evidence type="ECO:0000256" key="8">
    <source>
        <dbReference type="ARBA" id="ARBA00022927"/>
    </source>
</evidence>
<feature type="domain" description="Trimeric autotransporter adhesin YadA-like head" evidence="12">
    <location>
        <begin position="525"/>
        <end position="543"/>
    </location>
</feature>
<feature type="domain" description="Trimeric autotransporter adhesin YadA-like stalk" evidence="13">
    <location>
        <begin position="984"/>
        <end position="1017"/>
    </location>
</feature>
<protein>
    <submittedName>
        <fullName evidence="15">YadA-like family protein</fullName>
    </submittedName>
</protein>
<sequence length="1109" mass="109113">MNRIFRLVWNHQLNALVVVSEIATSRGSLVAGPVVVHLKVPLKLLALGLACALGSGSALASDNQTLSDLQALTDKYLPVQVDAEVALKTLVSATSATPPTSPLADVAAHVQVGLGTRATALAAPAPRPVAAAARVGLNARTASRLPVAASVHVPVEVNLVDAVALDASVDATVEADEALRASVVASVDGTADVQAVQAQVQVADRNDKLVAADVSVQTSALQNNREGLVGGLLGGVGDLATVVGGVVQNVGSTVAGSGLLGELGNGLGNTVGDLGGLVGAVGNGLGGGVVNALPPGSPKAPAASDPNAGLIIGTGGLTGSLSELVGPTAQGLLGGDGYVRNGNLAVSSANVMQAYSVTNVLGLPVVNLSPVGTLLDGLGGATTGGNSHLTLIGGVTSDSYIYNINNGDPNGLLGLILPGQAPAWASKCVDLLVADIDCWALNPAQDYQVLMGDGAYANGSREVVIGANARHELPQVDANVAFPGAGLNDPTDPTGVPTADYAARMGHSVVVGDSAVGTANGQVLLGAEARSTQANSVALGFRSVADRGAQAAYAAYGLTASQVSAGEVSVGFAGGERQISNVAAGSAGTDAVNVAQLQGAISQISAAADIFAVSYDDDGTGQPNYARVTLGNGAGPTTVTNLAAGAVNAGSSDAVNGAQLFAANQAVSTHLGGGSTLDANGNVTAPTYTINSVSSTGVVTPGTYTNVGSAFDAVSLSLANVAEQTDTVDRLAVKYDVDGSGNAVNRVSLVGDGSGAGVAIGNLAAGQITASSTEAINGGQLFQTHSTLAAFFGGSTGFDGGTGAWTPPSFAISSFGMSGSASTDVYADVTSAFAAVDASLTTLNTRINQMPRLPSTSSPYFQVNSTKAAANASGTDSIAVGGVASASGAGSIAIGDTASATATNSVALGAGSVADRDNAVSVGSAAATRQITNVGDGTEVTDAVNLRQLQASQQGTLRYDTTVQGDTNYNSVTLGAPGGGTTVVHNVGPGTAGTDAVNVDQLRAGMNQTLDASKAYTDERMGGFDRDLRRTDNRASAGVASAMATAGLPQPSEAGRSMVAVAAGSYNGESGLAVGLSGVSQGGRWIYKASGSTNSRGEGGVSVGAGFQW</sequence>
<evidence type="ECO:0000259" key="14">
    <source>
        <dbReference type="Pfam" id="PF13018"/>
    </source>
</evidence>
<dbReference type="Pfam" id="PF05658">
    <property type="entry name" value="YadA_head"/>
    <property type="match status" value="3"/>
</dbReference>
<dbReference type="Gene3D" id="2.60.40.4050">
    <property type="match status" value="1"/>
</dbReference>
<evidence type="ECO:0000256" key="4">
    <source>
        <dbReference type="ARBA" id="ARBA00022448"/>
    </source>
</evidence>
<evidence type="ECO:0000256" key="2">
    <source>
        <dbReference type="ARBA" id="ARBA00004442"/>
    </source>
</evidence>
<accession>A0ABY9YN70</accession>
<feature type="domain" description="Trimeric autotransporter adhesin YadA-like C-terminal membrane anchor" evidence="11">
    <location>
        <begin position="1049"/>
        <end position="1109"/>
    </location>
</feature>
<evidence type="ECO:0000256" key="10">
    <source>
        <dbReference type="ARBA" id="ARBA00023237"/>
    </source>
</evidence>
<dbReference type="SUPFAM" id="SSF54523">
    <property type="entry name" value="Pili subunits"/>
    <property type="match status" value="1"/>
</dbReference>
<dbReference type="Pfam" id="PF05662">
    <property type="entry name" value="YadA_stalk"/>
    <property type="match status" value="5"/>
</dbReference>
<dbReference type="Pfam" id="PF03895">
    <property type="entry name" value="YadA_anchor"/>
    <property type="match status" value="1"/>
</dbReference>
<keyword evidence="7" id="KW-0732">Signal</keyword>
<evidence type="ECO:0000259" key="11">
    <source>
        <dbReference type="Pfam" id="PF03895"/>
    </source>
</evidence>
<keyword evidence="16" id="KW-1185">Reference proteome</keyword>
<comment type="similarity">
    <text evidence="3">Belongs to the autotransporter-2 (AT-2) (TC 1.B.40) family.</text>
</comment>
<dbReference type="SUPFAM" id="SSF101967">
    <property type="entry name" value="Adhesin YadA, collagen-binding domain"/>
    <property type="match status" value="4"/>
</dbReference>
<dbReference type="Gene3D" id="1.20.5.170">
    <property type="match status" value="2"/>
</dbReference>
<reference evidence="15 16" key="1">
    <citation type="submission" date="2022-12" db="EMBL/GenBank/DDBJ databases">
        <title>Two new species, Stenotrophomonas aracearum and Stenotrophomonas oahuensis, isolated from Anthurium (Araceae family) in Hawaii.</title>
        <authorList>
            <person name="Chunag S.C."/>
            <person name="Dobhal S."/>
            <person name="Alvarez A."/>
            <person name="Arif M."/>
        </authorList>
    </citation>
    <scope>NUCLEOTIDE SEQUENCE [LARGE SCALE GENOMIC DNA]</scope>
    <source>
        <strain evidence="15 16">A5586</strain>
    </source>
</reference>
<keyword evidence="6" id="KW-0812">Transmembrane</keyword>
<keyword evidence="10" id="KW-0998">Cell outer membrane</keyword>
<keyword evidence="9" id="KW-0472">Membrane</keyword>
<keyword evidence="4" id="KW-0813">Transport</keyword>
<evidence type="ECO:0000256" key="7">
    <source>
        <dbReference type="ARBA" id="ARBA00022729"/>
    </source>
</evidence>
<feature type="domain" description="Trimeric autotransporter adhesin YadA-like head" evidence="12">
    <location>
        <begin position="900"/>
        <end position="925"/>
    </location>
</feature>
<dbReference type="Proteomes" id="UP001302072">
    <property type="component" value="Chromosome"/>
</dbReference>
<feature type="domain" description="Trimeric autotransporter adhesin YadA-like stalk" evidence="13">
    <location>
        <begin position="578"/>
        <end position="609"/>
    </location>
</feature>
<evidence type="ECO:0000313" key="16">
    <source>
        <dbReference type="Proteomes" id="UP001302072"/>
    </source>
</evidence>
<evidence type="ECO:0000259" key="13">
    <source>
        <dbReference type="Pfam" id="PF05662"/>
    </source>
</evidence>
<dbReference type="Pfam" id="PF13018">
    <property type="entry name" value="ESPR"/>
    <property type="match status" value="1"/>
</dbReference>
<evidence type="ECO:0000256" key="5">
    <source>
        <dbReference type="ARBA" id="ARBA00022452"/>
    </source>
</evidence>
<evidence type="ECO:0000256" key="1">
    <source>
        <dbReference type="ARBA" id="ARBA00004241"/>
    </source>
</evidence>
<evidence type="ECO:0000256" key="3">
    <source>
        <dbReference type="ARBA" id="ARBA00005848"/>
    </source>
</evidence>
<evidence type="ECO:0000259" key="12">
    <source>
        <dbReference type="Pfam" id="PF05658"/>
    </source>
</evidence>
<evidence type="ECO:0000313" key="15">
    <source>
        <dbReference type="EMBL" id="WNH52347.1"/>
    </source>
</evidence>
<dbReference type="InterPro" id="IPR008640">
    <property type="entry name" value="Adhesin_Head_dom"/>
</dbReference>